<evidence type="ECO:0008006" key="2">
    <source>
        <dbReference type="Google" id="ProtNLM"/>
    </source>
</evidence>
<proteinExistence type="predicted"/>
<gene>
    <name evidence="1" type="ORF">JMDIOONB_00012</name>
</gene>
<sequence length="443" mass="52031">MYIGYTMTILNCTLLNFAHGGILRPIFECYSNDFEYTTNGIFRRIVSPDCPKCGNRMNHNGYNEHCKKGLGSVKIGRYLCPICGEPLEESRSFWEQLKTDFFSVLENIYQRFRIHNVSYDGISMVMELIFPRGKDTIHNDFTNSVEIAYIPPIKDIQIVHYDEQHPKMGRTQKFRLTLLDGVTGRPIADELYDDKSPETIKTFLEAYLDPTKQTFIVTDLYSSYPGVFEKFFGENLIHQLCLLHLNKLIVGDFPKHGTVEQELMKYRMLNIFYNRGAEIEILEGMVKEEQMMRLKGDVKYMAWLKSNMSIFRQFVHERELKRRREDENLEQRTFFGAVKEFATLMVEIDSFEAFVQKRLRMIKKNWKHLTEFYFTEDAPATNNLIENYYSTSLKTHRKKQLRTERGIKNQMKLSAMKRAGVLGTCEKTLLEVFLMFVPFLDTG</sequence>
<dbReference type="AlphaFoldDB" id="A0A7G9YG66"/>
<accession>A0A7G9YG66</accession>
<organism evidence="1">
    <name type="scientific">Candidatus Methanogaster sp. ANME-2c ERB4</name>
    <dbReference type="NCBI Taxonomy" id="2759911"/>
    <lineage>
        <taxon>Archaea</taxon>
        <taxon>Methanobacteriati</taxon>
        <taxon>Methanobacteriota</taxon>
        <taxon>Stenosarchaea group</taxon>
        <taxon>Methanomicrobia</taxon>
        <taxon>Methanosarcinales</taxon>
        <taxon>ANME-2 cluster</taxon>
        <taxon>Candidatus Methanogasteraceae</taxon>
        <taxon>Candidatus Methanogaster</taxon>
    </lineage>
</organism>
<evidence type="ECO:0000313" key="1">
    <source>
        <dbReference type="EMBL" id="QNO47000.1"/>
    </source>
</evidence>
<protein>
    <recommendedName>
        <fullName evidence="2">Transposase</fullName>
    </recommendedName>
</protein>
<reference evidence="1" key="1">
    <citation type="submission" date="2020-06" db="EMBL/GenBank/DDBJ databases">
        <title>Unique genomic features of the anaerobic methanotrophic archaea.</title>
        <authorList>
            <person name="Chadwick G.L."/>
            <person name="Skennerton C.T."/>
            <person name="Laso-Perez R."/>
            <person name="Leu A.O."/>
            <person name="Speth D.R."/>
            <person name="Yu H."/>
            <person name="Morgan-Lang C."/>
            <person name="Hatzenpichler R."/>
            <person name="Goudeau D."/>
            <person name="Malmstrom R."/>
            <person name="Brazelton W.J."/>
            <person name="Woyke T."/>
            <person name="Hallam S.J."/>
            <person name="Tyson G.W."/>
            <person name="Wegener G."/>
            <person name="Boetius A."/>
            <person name="Orphan V."/>
        </authorList>
    </citation>
    <scope>NUCLEOTIDE SEQUENCE</scope>
</reference>
<dbReference type="EMBL" id="MT631237">
    <property type="protein sequence ID" value="QNO47000.1"/>
    <property type="molecule type" value="Genomic_DNA"/>
</dbReference>
<name>A0A7G9YG66_9EURY</name>